<evidence type="ECO:0000256" key="5">
    <source>
        <dbReference type="PROSITE-ProRule" id="PRU00309"/>
    </source>
</evidence>
<keyword evidence="10" id="KW-1185">Reference proteome</keyword>
<dbReference type="GO" id="GO:0008270">
    <property type="term" value="F:zinc ion binding"/>
    <property type="evidence" value="ECO:0007669"/>
    <property type="project" value="UniProtKB-KW"/>
</dbReference>
<keyword evidence="6" id="KW-0539">Nucleus</keyword>
<dbReference type="PANTHER" id="PTHR46600:SF7">
    <property type="entry name" value="SI:DKEY-228B2.6-RELATED"/>
    <property type="match status" value="1"/>
</dbReference>
<evidence type="ECO:0000313" key="9">
    <source>
        <dbReference type="EMBL" id="KAK5857018.1"/>
    </source>
</evidence>
<evidence type="ECO:0000256" key="4">
    <source>
        <dbReference type="ARBA" id="ARBA00023125"/>
    </source>
</evidence>
<feature type="coiled-coil region" evidence="7">
    <location>
        <begin position="144"/>
        <end position="171"/>
    </location>
</feature>
<dbReference type="SMART" id="SM00692">
    <property type="entry name" value="DM3"/>
    <property type="match status" value="1"/>
</dbReference>
<keyword evidence="3" id="KW-0862">Zinc</keyword>
<gene>
    <name evidence="9" type="ORF">PBY51_010288</name>
</gene>
<dbReference type="PROSITE" id="PS50950">
    <property type="entry name" value="ZF_THAP"/>
    <property type="match status" value="1"/>
</dbReference>
<dbReference type="Pfam" id="PF05485">
    <property type="entry name" value="THAP"/>
    <property type="match status" value="1"/>
</dbReference>
<evidence type="ECO:0000256" key="1">
    <source>
        <dbReference type="ARBA" id="ARBA00022723"/>
    </source>
</evidence>
<keyword evidence="6" id="KW-0804">Transcription</keyword>
<organism evidence="9 10">
    <name type="scientific">Eleginops maclovinus</name>
    <name type="common">Patagonian blennie</name>
    <name type="synonym">Eleginus maclovinus</name>
    <dbReference type="NCBI Taxonomy" id="56733"/>
    <lineage>
        <taxon>Eukaryota</taxon>
        <taxon>Metazoa</taxon>
        <taxon>Chordata</taxon>
        <taxon>Craniata</taxon>
        <taxon>Vertebrata</taxon>
        <taxon>Euteleostomi</taxon>
        <taxon>Actinopterygii</taxon>
        <taxon>Neopterygii</taxon>
        <taxon>Teleostei</taxon>
        <taxon>Neoteleostei</taxon>
        <taxon>Acanthomorphata</taxon>
        <taxon>Eupercaria</taxon>
        <taxon>Perciformes</taxon>
        <taxon>Notothenioidei</taxon>
        <taxon>Eleginopidae</taxon>
        <taxon>Eleginops</taxon>
    </lineage>
</organism>
<dbReference type="AlphaFoldDB" id="A0AAN8AJ27"/>
<sequence>MKRFTFQRCEGTTAEHCCVPQCLSSAKFYSTISFHTFPSDDQQRKRWSINIRRVNLIISHHTRVCSRHFVSEEVTEPAEVGGKRRLKPGAVPVLFPWNNYSLGVRRLWVWERKEKPESVVTGEDVGAICANNYDYCASPDPVFVDIALCKNESLREEIVQLKQQLEQLSLKHTLGYSLDGVLCAIQ</sequence>
<evidence type="ECO:0000256" key="3">
    <source>
        <dbReference type="ARBA" id="ARBA00022833"/>
    </source>
</evidence>
<dbReference type="InterPro" id="IPR006612">
    <property type="entry name" value="THAP_Znf"/>
</dbReference>
<keyword evidence="4 5" id="KW-0238">DNA-binding</keyword>
<dbReference type="SUPFAM" id="SSF57716">
    <property type="entry name" value="Glucocorticoid receptor-like (DNA-binding domain)"/>
    <property type="match status" value="1"/>
</dbReference>
<proteinExistence type="inferred from homology"/>
<dbReference type="Gene3D" id="6.20.210.20">
    <property type="entry name" value="THAP domain"/>
    <property type="match status" value="1"/>
</dbReference>
<dbReference type="InterPro" id="IPR026516">
    <property type="entry name" value="THAP1/10"/>
</dbReference>
<comment type="caution">
    <text evidence="9">The sequence shown here is derived from an EMBL/GenBank/DDBJ whole genome shotgun (WGS) entry which is preliminary data.</text>
</comment>
<protein>
    <recommendedName>
        <fullName evidence="6">THAP domain-containing protein 1</fullName>
    </recommendedName>
</protein>
<dbReference type="EMBL" id="JAUZQC010000016">
    <property type="protein sequence ID" value="KAK5857018.1"/>
    <property type="molecule type" value="Genomic_DNA"/>
</dbReference>
<feature type="domain" description="THAP-type" evidence="8">
    <location>
        <begin position="13"/>
        <end position="95"/>
    </location>
</feature>
<name>A0AAN8AJ27_ELEMC</name>
<dbReference type="GO" id="GO:0003700">
    <property type="term" value="F:DNA-binding transcription factor activity"/>
    <property type="evidence" value="ECO:0007669"/>
    <property type="project" value="UniProtKB-UniRule"/>
</dbReference>
<comment type="similarity">
    <text evidence="6">Belongs to the THAP1 family.</text>
</comment>
<evidence type="ECO:0000259" key="8">
    <source>
        <dbReference type="PROSITE" id="PS50950"/>
    </source>
</evidence>
<dbReference type="GO" id="GO:0000978">
    <property type="term" value="F:RNA polymerase II cis-regulatory region sequence-specific DNA binding"/>
    <property type="evidence" value="ECO:0007669"/>
    <property type="project" value="TreeGrafter"/>
</dbReference>
<dbReference type="Proteomes" id="UP001346869">
    <property type="component" value="Unassembled WGS sequence"/>
</dbReference>
<comment type="function">
    <text evidence="6">DNA-binding transcription regulator that regulates endothelial cell proliferation and G1/S cell-cycle progression. Specifically binds the 5'-[AT]NTNN[GT]GGCA[AGT]-3' core DNA sequence and acts by modulating expression of pRB-E2F cell-cycle target genes.</text>
</comment>
<dbReference type="GO" id="GO:0006357">
    <property type="term" value="P:regulation of transcription by RNA polymerase II"/>
    <property type="evidence" value="ECO:0007669"/>
    <property type="project" value="TreeGrafter"/>
</dbReference>
<keyword evidence="6 7" id="KW-0175">Coiled coil</keyword>
<comment type="subcellular location">
    <subcellularLocation>
        <location evidence="6">Nucleus</location>
        <location evidence="6">Nucleoplasm</location>
    </subcellularLocation>
</comment>
<reference evidence="9 10" key="1">
    <citation type="journal article" date="2023" name="Genes (Basel)">
        <title>Chromosome-Level Genome Assembly and Circadian Gene Repertoire of the Patagonia Blennie Eleginops maclovinus-The Closest Ancestral Proxy of Antarctic Cryonotothenioids.</title>
        <authorList>
            <person name="Cheng C.C."/>
            <person name="Rivera-Colon A.G."/>
            <person name="Minhas B.F."/>
            <person name="Wilson L."/>
            <person name="Rayamajhi N."/>
            <person name="Vargas-Chacoff L."/>
            <person name="Catchen J.M."/>
        </authorList>
    </citation>
    <scope>NUCLEOTIDE SEQUENCE [LARGE SCALE GENOMIC DNA]</scope>
    <source>
        <strain evidence="9">JMC-PN-2008</strain>
    </source>
</reference>
<dbReference type="GO" id="GO:0005654">
    <property type="term" value="C:nucleoplasm"/>
    <property type="evidence" value="ECO:0007669"/>
    <property type="project" value="UniProtKB-SubCell"/>
</dbReference>
<evidence type="ECO:0000256" key="6">
    <source>
        <dbReference type="RuleBase" id="RU369073"/>
    </source>
</evidence>
<dbReference type="SMART" id="SM00980">
    <property type="entry name" value="THAP"/>
    <property type="match status" value="1"/>
</dbReference>
<dbReference type="PANTHER" id="PTHR46600">
    <property type="entry name" value="THAP DOMAIN-CONTAINING"/>
    <property type="match status" value="1"/>
</dbReference>
<evidence type="ECO:0000256" key="2">
    <source>
        <dbReference type="ARBA" id="ARBA00022771"/>
    </source>
</evidence>
<keyword evidence="6" id="KW-0131">Cell cycle</keyword>
<evidence type="ECO:0000256" key="7">
    <source>
        <dbReference type="SAM" id="Coils"/>
    </source>
</evidence>
<keyword evidence="6" id="KW-0805">Transcription regulation</keyword>
<reference evidence="9 10" key="2">
    <citation type="journal article" date="2023" name="Mol. Biol. Evol.">
        <title>Genomics of Secondarily Temperate Adaptation in the Only Non-Antarctic Icefish.</title>
        <authorList>
            <person name="Rivera-Colon A.G."/>
            <person name="Rayamajhi N."/>
            <person name="Minhas B.F."/>
            <person name="Madrigal G."/>
            <person name="Bilyk K.T."/>
            <person name="Yoon V."/>
            <person name="Hune M."/>
            <person name="Gregory S."/>
            <person name="Cheng C.H.C."/>
            <person name="Catchen J.M."/>
        </authorList>
    </citation>
    <scope>NUCLEOTIDE SEQUENCE [LARGE SCALE GENOMIC DNA]</scope>
    <source>
        <strain evidence="9">JMC-PN-2008</strain>
    </source>
</reference>
<accession>A0AAN8AJ27</accession>
<dbReference type="InterPro" id="IPR038441">
    <property type="entry name" value="THAP_Znf_sf"/>
</dbReference>
<keyword evidence="1" id="KW-0479">Metal-binding</keyword>
<evidence type="ECO:0000313" key="10">
    <source>
        <dbReference type="Proteomes" id="UP001346869"/>
    </source>
</evidence>
<keyword evidence="2 5" id="KW-0863">Zinc-finger</keyword>
<dbReference type="GO" id="GO:0001935">
    <property type="term" value="P:endothelial cell proliferation"/>
    <property type="evidence" value="ECO:0007669"/>
    <property type="project" value="UniProtKB-UniRule"/>
</dbReference>